<comment type="caution">
    <text evidence="1">The sequence shown here is derived from an EMBL/GenBank/DDBJ whole genome shotgun (WGS) entry which is preliminary data.</text>
</comment>
<accession>A0ACC3AA45</accession>
<dbReference type="EMBL" id="JAPDRQ010000054">
    <property type="protein sequence ID" value="KAJ9658164.1"/>
    <property type="molecule type" value="Genomic_DNA"/>
</dbReference>
<reference evidence="1" key="1">
    <citation type="submission" date="2022-10" db="EMBL/GenBank/DDBJ databases">
        <title>Culturing micro-colonial fungi from biological soil crusts in the Mojave desert and describing Neophaeococcomyces mojavensis, and introducing the new genera and species Taxawa tesnikishii.</title>
        <authorList>
            <person name="Kurbessoian T."/>
            <person name="Stajich J.E."/>
        </authorList>
    </citation>
    <scope>NUCLEOTIDE SEQUENCE</scope>
    <source>
        <strain evidence="1">JES_112</strain>
    </source>
</reference>
<name>A0ACC3AA45_9EURO</name>
<protein>
    <submittedName>
        <fullName evidence="1">Zcf27p</fullName>
    </submittedName>
</protein>
<sequence length="577" mass="65082">MDDLVWHRLSLLEARLRAVYTQTNDSVPGQGFSTPPRGPSLNPPIAPRHGSASTPTPELLTDASLTQGSPDDKYPKLWWSFSVEDALAWPCLEKYDLIRTSLIAILDVDDDHHDVPSVSTRQLGGVSLQLPRHLNGKGRWGMRFTMRWDDMLIGKVIPLLGQKAFDCDNWMLTPKCSQLIACALGAVSSPFNPESLENYSQPSIEPEDYLCSREYFDAGRKRLGLIMHSASIIGIQCLFFTAGYYMAIFRPFAAWRTLNCASVMCKNYLIKINDPLHRQDNHAQPKASSGNLWEPILIARLEVASELGLDIASLSLIQYNDPLPLLPDIENDLFPQEGAEAPLAFGESLPPSSITKQMRNEDHVQSWFYYITDITLRKLEIQIDTFFRSLQSKPMPPGTNARQSLYRDIVTALADSDKQIVDHFSNLPSIIAIDTTDGVHSPDDLREYLRLRMIRIRHDLSRPALYFVLHGSLGDLCPDLYKQALEIANRAVAIANYLLHHGLSTHRHPGTWLGIRYCTRAAVELLAVSKTPIAGLIMLTDWSVGMEKFKTSLRYWMGESRDVNMYLEWIAKLESTD</sequence>
<evidence type="ECO:0000313" key="2">
    <source>
        <dbReference type="Proteomes" id="UP001172386"/>
    </source>
</evidence>
<proteinExistence type="predicted"/>
<gene>
    <name evidence="1" type="primary">ZCF27_2</name>
    <name evidence="1" type="ORF">H2198_003869</name>
</gene>
<organism evidence="1 2">
    <name type="scientific">Neophaeococcomyces mojaviensis</name>
    <dbReference type="NCBI Taxonomy" id="3383035"/>
    <lineage>
        <taxon>Eukaryota</taxon>
        <taxon>Fungi</taxon>
        <taxon>Dikarya</taxon>
        <taxon>Ascomycota</taxon>
        <taxon>Pezizomycotina</taxon>
        <taxon>Eurotiomycetes</taxon>
        <taxon>Chaetothyriomycetidae</taxon>
        <taxon>Chaetothyriales</taxon>
        <taxon>Chaetothyriales incertae sedis</taxon>
        <taxon>Neophaeococcomyces</taxon>
    </lineage>
</organism>
<dbReference type="Proteomes" id="UP001172386">
    <property type="component" value="Unassembled WGS sequence"/>
</dbReference>
<evidence type="ECO:0000313" key="1">
    <source>
        <dbReference type="EMBL" id="KAJ9658164.1"/>
    </source>
</evidence>
<keyword evidence="2" id="KW-1185">Reference proteome</keyword>